<protein>
    <submittedName>
        <fullName evidence="1">Uncharacterized protein</fullName>
    </submittedName>
</protein>
<proteinExistence type="predicted"/>
<sequence length="126" mass="14219">MSLMKLKCKLNEQKMLQAEKRCDWLARTGDHDNIEYALISNVSYTLATFCDNILKKGGSEKLSDEAVKKDTLMKVVKLLSYISDIYDLALASENQSHFEEYCSNNLNVSPGIDLTTVLTTGVWPSY</sequence>
<dbReference type="SUPFAM" id="SSF75632">
    <property type="entry name" value="Cullin homology domain"/>
    <property type="match status" value="1"/>
</dbReference>
<dbReference type="AlphaFoldDB" id="A0AAD8KV03"/>
<organism evidence="1 2">
    <name type="scientific">Tagetes erecta</name>
    <name type="common">African marigold</name>
    <dbReference type="NCBI Taxonomy" id="13708"/>
    <lineage>
        <taxon>Eukaryota</taxon>
        <taxon>Viridiplantae</taxon>
        <taxon>Streptophyta</taxon>
        <taxon>Embryophyta</taxon>
        <taxon>Tracheophyta</taxon>
        <taxon>Spermatophyta</taxon>
        <taxon>Magnoliopsida</taxon>
        <taxon>eudicotyledons</taxon>
        <taxon>Gunneridae</taxon>
        <taxon>Pentapetalae</taxon>
        <taxon>asterids</taxon>
        <taxon>campanulids</taxon>
        <taxon>Asterales</taxon>
        <taxon>Asteraceae</taxon>
        <taxon>Asteroideae</taxon>
        <taxon>Heliantheae alliance</taxon>
        <taxon>Tageteae</taxon>
        <taxon>Tagetes</taxon>
    </lineage>
</organism>
<dbReference type="Proteomes" id="UP001229421">
    <property type="component" value="Unassembled WGS sequence"/>
</dbReference>
<name>A0AAD8KV03_TARER</name>
<dbReference type="InterPro" id="IPR036317">
    <property type="entry name" value="Cullin_homology_sf"/>
</dbReference>
<comment type="caution">
    <text evidence="1">The sequence shown here is derived from an EMBL/GenBank/DDBJ whole genome shotgun (WGS) entry which is preliminary data.</text>
</comment>
<keyword evidence="2" id="KW-1185">Reference proteome</keyword>
<evidence type="ECO:0000313" key="1">
    <source>
        <dbReference type="EMBL" id="KAK1429607.1"/>
    </source>
</evidence>
<reference evidence="1" key="1">
    <citation type="journal article" date="2023" name="bioRxiv">
        <title>Improved chromosome-level genome assembly for marigold (Tagetes erecta).</title>
        <authorList>
            <person name="Jiang F."/>
            <person name="Yuan L."/>
            <person name="Wang S."/>
            <person name="Wang H."/>
            <person name="Xu D."/>
            <person name="Wang A."/>
            <person name="Fan W."/>
        </authorList>
    </citation>
    <scope>NUCLEOTIDE SEQUENCE</scope>
    <source>
        <strain evidence="1">WSJ</strain>
        <tissue evidence="1">Leaf</tissue>
    </source>
</reference>
<dbReference type="PANTHER" id="PTHR11932">
    <property type="entry name" value="CULLIN"/>
    <property type="match status" value="1"/>
</dbReference>
<gene>
    <name evidence="1" type="ORF">QVD17_11821</name>
</gene>
<dbReference type="EMBL" id="JAUHHV010000003">
    <property type="protein sequence ID" value="KAK1429607.1"/>
    <property type="molecule type" value="Genomic_DNA"/>
</dbReference>
<evidence type="ECO:0000313" key="2">
    <source>
        <dbReference type="Proteomes" id="UP001229421"/>
    </source>
</evidence>
<accession>A0AAD8KV03</accession>
<dbReference type="Gene3D" id="1.20.1310.10">
    <property type="entry name" value="Cullin Repeats"/>
    <property type="match status" value="1"/>
</dbReference>
<dbReference type="InterPro" id="IPR045093">
    <property type="entry name" value="Cullin"/>
</dbReference>